<name>A0A2P2E1J3_9LEPT</name>
<dbReference type="OrthoDB" id="1551170at2"/>
<evidence type="ECO:0000256" key="3">
    <source>
        <dbReference type="ARBA" id="ARBA00023163"/>
    </source>
</evidence>
<evidence type="ECO:0000313" key="5">
    <source>
        <dbReference type="EMBL" id="GBF50758.1"/>
    </source>
</evidence>
<evidence type="ECO:0000256" key="2">
    <source>
        <dbReference type="ARBA" id="ARBA00023125"/>
    </source>
</evidence>
<dbReference type="AlphaFoldDB" id="A0A2P2E1J3"/>
<feature type="domain" description="HTH marR-type" evidence="4">
    <location>
        <begin position="1"/>
        <end position="146"/>
    </location>
</feature>
<gene>
    <name evidence="5" type="ORF">LPTSP4_22850</name>
</gene>
<dbReference type="PROSITE" id="PS50995">
    <property type="entry name" value="HTH_MARR_2"/>
    <property type="match status" value="1"/>
</dbReference>
<evidence type="ECO:0000313" key="6">
    <source>
        <dbReference type="Proteomes" id="UP000245133"/>
    </source>
</evidence>
<evidence type="ECO:0000259" key="4">
    <source>
        <dbReference type="PROSITE" id="PS50995"/>
    </source>
</evidence>
<proteinExistence type="predicted"/>
<dbReference type="InterPro" id="IPR000835">
    <property type="entry name" value="HTH_MarR-typ"/>
</dbReference>
<keyword evidence="2" id="KW-0238">DNA-binding</keyword>
<dbReference type="EMBL" id="BFBB01000007">
    <property type="protein sequence ID" value="GBF50758.1"/>
    <property type="molecule type" value="Genomic_DNA"/>
</dbReference>
<dbReference type="Gene3D" id="1.10.10.10">
    <property type="entry name" value="Winged helix-like DNA-binding domain superfamily/Winged helix DNA-binding domain"/>
    <property type="match status" value="1"/>
</dbReference>
<sequence>MSAVSDRLCPNFIGCLYFNVSRLFRTIDKLAIKAFEPFGLAPSQAFFLLSLGKVKGETIQPSDLADLMNLDRSTVTRLIKGMQKKKLISENRIGRSKYLTMTAKGLDILPSLEEAWEDLSISLNTTIGQEHTKKINQSLVTERKRK</sequence>
<dbReference type="PANTHER" id="PTHR42756:SF1">
    <property type="entry name" value="TRANSCRIPTIONAL REPRESSOR OF EMRAB OPERON"/>
    <property type="match status" value="1"/>
</dbReference>
<organism evidence="5 6">
    <name type="scientific">Leptospira ryugenii</name>
    <dbReference type="NCBI Taxonomy" id="1917863"/>
    <lineage>
        <taxon>Bacteria</taxon>
        <taxon>Pseudomonadati</taxon>
        <taxon>Spirochaetota</taxon>
        <taxon>Spirochaetia</taxon>
        <taxon>Leptospirales</taxon>
        <taxon>Leptospiraceae</taxon>
        <taxon>Leptospira</taxon>
    </lineage>
</organism>
<dbReference type="SMART" id="SM00347">
    <property type="entry name" value="HTH_MARR"/>
    <property type="match status" value="1"/>
</dbReference>
<dbReference type="Pfam" id="PF12802">
    <property type="entry name" value="MarR_2"/>
    <property type="match status" value="1"/>
</dbReference>
<comment type="caution">
    <text evidence="5">The sequence shown here is derived from an EMBL/GenBank/DDBJ whole genome shotgun (WGS) entry which is preliminary data.</text>
</comment>
<protein>
    <submittedName>
        <fullName evidence="5">Transcriptional regulator, MarR family</fullName>
    </submittedName>
</protein>
<accession>A0A2P2E1J3</accession>
<dbReference type="InterPro" id="IPR036390">
    <property type="entry name" value="WH_DNA-bd_sf"/>
</dbReference>
<evidence type="ECO:0000256" key="1">
    <source>
        <dbReference type="ARBA" id="ARBA00023015"/>
    </source>
</evidence>
<reference evidence="5 6" key="1">
    <citation type="submission" date="2018-02" db="EMBL/GenBank/DDBJ databases">
        <title>Novel Leptospira species isolated from soil and water in Japan.</title>
        <authorList>
            <person name="Nakao R."/>
            <person name="Masuzawa T."/>
        </authorList>
    </citation>
    <scope>NUCLEOTIDE SEQUENCE [LARGE SCALE GENOMIC DNA]</scope>
    <source>
        <strain evidence="5 6">YH101</strain>
    </source>
</reference>
<keyword evidence="6" id="KW-1185">Reference proteome</keyword>
<dbReference type="GO" id="GO:0003700">
    <property type="term" value="F:DNA-binding transcription factor activity"/>
    <property type="evidence" value="ECO:0007669"/>
    <property type="project" value="InterPro"/>
</dbReference>
<dbReference type="InterPro" id="IPR036388">
    <property type="entry name" value="WH-like_DNA-bd_sf"/>
</dbReference>
<dbReference type="GO" id="GO:0003677">
    <property type="term" value="F:DNA binding"/>
    <property type="evidence" value="ECO:0007669"/>
    <property type="project" value="UniProtKB-KW"/>
</dbReference>
<keyword evidence="1" id="KW-0805">Transcription regulation</keyword>
<dbReference type="SUPFAM" id="SSF46785">
    <property type="entry name" value="Winged helix' DNA-binding domain"/>
    <property type="match status" value="1"/>
</dbReference>
<dbReference type="Proteomes" id="UP000245133">
    <property type="component" value="Unassembled WGS sequence"/>
</dbReference>
<dbReference type="RefSeq" id="WP_108976771.1">
    <property type="nucleotide sequence ID" value="NZ_BFBB01000007.1"/>
</dbReference>
<dbReference type="PANTHER" id="PTHR42756">
    <property type="entry name" value="TRANSCRIPTIONAL REGULATOR, MARR"/>
    <property type="match status" value="1"/>
</dbReference>
<keyword evidence="3" id="KW-0804">Transcription</keyword>